<dbReference type="InterPro" id="IPR017853">
    <property type="entry name" value="GH"/>
</dbReference>
<protein>
    <recommendedName>
        <fullName evidence="5">Glycosyl hydrolase family 13 catalytic domain-containing protein</fullName>
    </recommendedName>
</protein>
<dbReference type="InterPro" id="IPR013780">
    <property type="entry name" value="Glyco_hydro_b"/>
</dbReference>
<feature type="compositionally biased region" description="Basic and acidic residues" evidence="4">
    <location>
        <begin position="626"/>
        <end position="640"/>
    </location>
</feature>
<feature type="region of interest" description="Disordered" evidence="4">
    <location>
        <begin position="626"/>
        <end position="655"/>
    </location>
</feature>
<evidence type="ECO:0000256" key="2">
    <source>
        <dbReference type="ARBA" id="ARBA00022801"/>
    </source>
</evidence>
<dbReference type="Gene3D" id="2.60.40.10">
    <property type="entry name" value="Immunoglobulins"/>
    <property type="match status" value="1"/>
</dbReference>
<feature type="compositionally biased region" description="Basic and acidic residues" evidence="4">
    <location>
        <begin position="203"/>
        <end position="214"/>
    </location>
</feature>
<dbReference type="InterPro" id="IPR004193">
    <property type="entry name" value="Glyco_hydro_13_N"/>
</dbReference>
<name>A0A916SWT8_9ACTN</name>
<comment type="caution">
    <text evidence="6">The sequence shown here is derived from an EMBL/GenBank/DDBJ whole genome shotgun (WGS) entry which is preliminary data.</text>
</comment>
<dbReference type="SUPFAM" id="SSF51445">
    <property type="entry name" value="(Trans)glycosidases"/>
    <property type="match status" value="1"/>
</dbReference>
<keyword evidence="7" id="KW-1185">Reference proteome</keyword>
<dbReference type="GO" id="GO:0004135">
    <property type="term" value="F:amylo-alpha-1,6-glucosidase activity"/>
    <property type="evidence" value="ECO:0007669"/>
    <property type="project" value="InterPro"/>
</dbReference>
<dbReference type="Gene3D" id="3.20.20.80">
    <property type="entry name" value="Glycosidases"/>
    <property type="match status" value="1"/>
</dbReference>
<feature type="domain" description="Glycosyl hydrolase family 13 catalytic" evidence="5">
    <location>
        <begin position="292"/>
        <end position="728"/>
    </location>
</feature>
<feature type="compositionally biased region" description="Basic and acidic residues" evidence="4">
    <location>
        <begin position="272"/>
        <end position="282"/>
    </location>
</feature>
<dbReference type="InterPro" id="IPR013783">
    <property type="entry name" value="Ig-like_fold"/>
</dbReference>
<dbReference type="InterPro" id="IPR014756">
    <property type="entry name" value="Ig_E-set"/>
</dbReference>
<evidence type="ECO:0000256" key="1">
    <source>
        <dbReference type="ARBA" id="ARBA00008061"/>
    </source>
</evidence>
<evidence type="ECO:0000313" key="7">
    <source>
        <dbReference type="Proteomes" id="UP000621454"/>
    </source>
</evidence>
<keyword evidence="2" id="KW-0378">Hydrolase</keyword>
<dbReference type="GO" id="GO:0005980">
    <property type="term" value="P:glycogen catabolic process"/>
    <property type="evidence" value="ECO:0007669"/>
    <property type="project" value="InterPro"/>
</dbReference>
<dbReference type="InterPro" id="IPR006047">
    <property type="entry name" value="GH13_cat_dom"/>
</dbReference>
<dbReference type="EMBL" id="BMGC01000002">
    <property type="protein sequence ID" value="GGB19684.1"/>
    <property type="molecule type" value="Genomic_DNA"/>
</dbReference>
<dbReference type="Pfam" id="PF02922">
    <property type="entry name" value="CBM_48"/>
    <property type="match status" value="1"/>
</dbReference>
<sequence length="862" mass="95569">MPAAPADDASPAQRAEAGDSDIEPLLADELMVWPGSPYPLGATFDGAGTNFSLFSEVATKVELCLIARDGSERRIALDEVDGYVWHCYLPAVVPGQRYGYRIHGPWDPAQGLRCDPSKLLLDPYGKAFHGEFDGDRSLYSYAIELPGDEPDTEDPASDQQVSDDDPAETSSAPTDPETTDPDPDAAQPAGTEVVADDAATSADGDHDADTDNHGAESTGSDTDSENEASDAGEDTERGDAESGDDSDEGDGRVAAATDPLTAEGNAPVTDGSEDRRTPDRPGYDSIGHTMISVVINPFFDWRNDRPPRRPYNETVIYEAHVKGMTATHPEVPEAMRGTYAGLSHPAIIDHLKRLGVTAIELMPVHQFMQDQRLLDLGLRNYWGYNSFGFMAPHADYSSARKAGSSVNEFKAMVRSFHEAGIEVILDVVYNHTAEGNHLGPTICFRGIDNAAYYRLVDDWPEMYMDYTGTGNSLNVRHPHTLQLIMDSLRYWVTEMHVDGFRFDLAATLARELHDVDKLSSFFDLVQQDPVVSQVKLIAEPWDIGEGGYQVGNFPPQWTEWNGKYRDTVRDYWRGEPSTLGEFASRLTGSSDLYEDTGRRPSASINFVTAHDGFTLRDLVSYNDKHNEANEEGNRDGESHNRSWNCGVEGPTDDPEINELRARQQRNILATMMLSQGTPMIAHGDEMGRTQMGNNNVYCQDSPLSWMNWDLAEENADLVEFTREVIRLRAEHPVFRRRRFFRGRPIRSGDQQRDISWLTPAGQEMSEADWDSGFGKSLAVFLNGEGIHETDLRGRAVVDDSFVLCFNAYWEAIDFSVPTWLGAREWVGVLDTAHSRGVSAITVTPDTPFEVAGRSLLVLKKSR</sequence>
<dbReference type="SUPFAM" id="SSF51011">
    <property type="entry name" value="Glycosyl hydrolase domain"/>
    <property type="match status" value="1"/>
</dbReference>
<reference evidence="6" key="2">
    <citation type="submission" date="2020-09" db="EMBL/GenBank/DDBJ databases">
        <authorList>
            <person name="Sun Q."/>
            <person name="Zhou Y."/>
        </authorList>
    </citation>
    <scope>NUCLEOTIDE SEQUENCE</scope>
    <source>
        <strain evidence="6">CGMCC 1.12827</strain>
    </source>
</reference>
<evidence type="ECO:0000256" key="4">
    <source>
        <dbReference type="SAM" id="MobiDB-lite"/>
    </source>
</evidence>
<dbReference type="InterPro" id="IPR044505">
    <property type="entry name" value="GlgX_Isoamylase_N_E_set"/>
</dbReference>
<comment type="similarity">
    <text evidence="1">Belongs to the glycosyl hydrolase 13 family.</text>
</comment>
<evidence type="ECO:0000259" key="5">
    <source>
        <dbReference type="SMART" id="SM00642"/>
    </source>
</evidence>
<feature type="region of interest" description="Disordered" evidence="4">
    <location>
        <begin position="145"/>
        <end position="286"/>
    </location>
</feature>
<accession>A0A916SWT8</accession>
<dbReference type="Proteomes" id="UP000621454">
    <property type="component" value="Unassembled WGS sequence"/>
</dbReference>
<dbReference type="SUPFAM" id="SSF81296">
    <property type="entry name" value="E set domains"/>
    <property type="match status" value="1"/>
</dbReference>
<reference evidence="6" key="1">
    <citation type="journal article" date="2014" name="Int. J. Syst. Evol. Microbiol.">
        <title>Complete genome sequence of Corynebacterium casei LMG S-19264T (=DSM 44701T), isolated from a smear-ripened cheese.</title>
        <authorList>
            <consortium name="US DOE Joint Genome Institute (JGI-PGF)"/>
            <person name="Walter F."/>
            <person name="Albersmeier A."/>
            <person name="Kalinowski J."/>
            <person name="Ruckert C."/>
        </authorList>
    </citation>
    <scope>NUCLEOTIDE SEQUENCE</scope>
    <source>
        <strain evidence="6">CGMCC 1.12827</strain>
    </source>
</reference>
<keyword evidence="3" id="KW-0326">Glycosidase</keyword>
<dbReference type="AlphaFoldDB" id="A0A916SWT8"/>
<feature type="compositionally biased region" description="Acidic residues" evidence="4">
    <location>
        <begin position="146"/>
        <end position="167"/>
    </location>
</feature>
<evidence type="ECO:0000256" key="3">
    <source>
        <dbReference type="ARBA" id="ARBA00023295"/>
    </source>
</evidence>
<dbReference type="Pfam" id="PF00128">
    <property type="entry name" value="Alpha-amylase"/>
    <property type="match status" value="2"/>
</dbReference>
<organism evidence="6 7">
    <name type="scientific">Gordonia jinhuaensis</name>
    <dbReference type="NCBI Taxonomy" id="1517702"/>
    <lineage>
        <taxon>Bacteria</taxon>
        <taxon>Bacillati</taxon>
        <taxon>Actinomycetota</taxon>
        <taxon>Actinomycetes</taxon>
        <taxon>Mycobacteriales</taxon>
        <taxon>Gordoniaceae</taxon>
        <taxon>Gordonia</taxon>
    </lineage>
</organism>
<dbReference type="SMART" id="SM00642">
    <property type="entry name" value="Aamy"/>
    <property type="match status" value="1"/>
</dbReference>
<dbReference type="InterPro" id="IPR011837">
    <property type="entry name" value="Glycogen_debranch_GlgX"/>
</dbReference>
<gene>
    <name evidence="6" type="ORF">GCM10011489_04750</name>
</gene>
<evidence type="ECO:0000313" key="6">
    <source>
        <dbReference type="EMBL" id="GGB19684.1"/>
    </source>
</evidence>
<dbReference type="CDD" id="cd02856">
    <property type="entry name" value="E_set_GDE_Isoamylase_N"/>
    <property type="match status" value="1"/>
</dbReference>
<proteinExistence type="inferred from homology"/>
<feature type="compositionally biased region" description="Acidic residues" evidence="4">
    <location>
        <begin position="222"/>
        <end position="233"/>
    </location>
</feature>
<dbReference type="PANTHER" id="PTHR43002">
    <property type="entry name" value="GLYCOGEN DEBRANCHING ENZYME"/>
    <property type="match status" value="1"/>
</dbReference>
<dbReference type="Gene3D" id="2.60.40.1180">
    <property type="entry name" value="Golgi alpha-mannosidase II"/>
    <property type="match status" value="1"/>
</dbReference>
<dbReference type="CDD" id="cd11326">
    <property type="entry name" value="AmyAc_Glg_debranch"/>
    <property type="match status" value="1"/>
</dbReference>
<dbReference type="NCBIfam" id="TIGR02100">
    <property type="entry name" value="glgX_debranch"/>
    <property type="match status" value="1"/>
</dbReference>